<dbReference type="Gene3D" id="1.20.1570.10">
    <property type="entry name" value="dip2346 domain like"/>
    <property type="match status" value="1"/>
</dbReference>
<evidence type="ECO:0000313" key="4">
    <source>
        <dbReference type="EMBL" id="SDU78709.1"/>
    </source>
</evidence>
<evidence type="ECO:0000259" key="2">
    <source>
        <dbReference type="Pfam" id="PF08903"/>
    </source>
</evidence>
<keyword evidence="5" id="KW-1185">Reference proteome</keyword>
<comment type="similarity">
    <text evidence="1">Belongs to the UPF0371 family.</text>
</comment>
<gene>
    <name evidence="4" type="ORF">SAMN04489737_0584</name>
</gene>
<dbReference type="AlphaFoldDB" id="A0A1H2LCQ2"/>
<dbReference type="InterPro" id="IPR014999">
    <property type="entry name" value="DUF1846"/>
</dbReference>
<dbReference type="GeneID" id="65344330"/>
<accession>A0A1H2LCQ2</accession>
<dbReference type="Gene3D" id="3.10.630.10">
    <property type="entry name" value="dip2346 domain like"/>
    <property type="match status" value="1"/>
</dbReference>
<dbReference type="Gene3D" id="3.40.140.40">
    <property type="entry name" value="Domain of unknown function (DUF1846), C-terminal subdomain"/>
    <property type="match status" value="1"/>
</dbReference>
<organism evidence="4 5">
    <name type="scientific">Arcanobacterium phocae</name>
    <dbReference type="NCBI Taxonomy" id="131112"/>
    <lineage>
        <taxon>Bacteria</taxon>
        <taxon>Bacillati</taxon>
        <taxon>Actinomycetota</taxon>
        <taxon>Actinomycetes</taxon>
        <taxon>Actinomycetales</taxon>
        <taxon>Actinomycetaceae</taxon>
        <taxon>Arcanobacterium</taxon>
    </lineage>
</organism>
<dbReference type="Proteomes" id="UP000214355">
    <property type="component" value="Chromosome I"/>
</dbReference>
<proteinExistence type="inferred from homology"/>
<dbReference type="NCBIfam" id="NF010184">
    <property type="entry name" value="PRK13663.1"/>
    <property type="match status" value="1"/>
</dbReference>
<name>A0A1H2LCQ2_9ACTO</name>
<evidence type="ECO:0000256" key="1">
    <source>
        <dbReference type="HAMAP-Rule" id="MF_01567"/>
    </source>
</evidence>
<dbReference type="PIRSF" id="PIRSF033132">
    <property type="entry name" value="DUF1846"/>
    <property type="match status" value="1"/>
</dbReference>
<dbReference type="STRING" id="131112.SAMN04489737_0584"/>
<feature type="domain" description="DUF1846" evidence="3">
    <location>
        <begin position="343"/>
        <end position="494"/>
    </location>
</feature>
<reference evidence="5" key="1">
    <citation type="submission" date="2016-10" db="EMBL/GenBank/DDBJ databases">
        <authorList>
            <person name="Varghese N."/>
            <person name="Submissions S."/>
        </authorList>
    </citation>
    <scope>NUCLEOTIDE SEQUENCE [LARGE SCALE GENOMIC DNA]</scope>
    <source>
        <strain evidence="5">DSM 10002</strain>
    </source>
</reference>
<sequence length="497" mass="55286">MGFHIGFDREKYIEMQSKHIVERRAKIGGKLYLEMGGKLFDDNHASRVLPGFTPDNKIVMLEQIADEVEIVVCLNAKDLQRQKMRSDVGITYDEDVLRLIDIFRERGFLVENVVMTQFEESNALAVTFMQRLERMGVRVARHRIIPGYPSNVDVIASDEGLGKNDYVQTSRDLVVVTAPGPGSGKLATCLSQIYHEAKRGVKAGYAKFETFPIWNIPLDHPVNLAYEAATVDLDDANLIDPFHLEAYGESVSSYNRDIDVFPLLHTLLQRIAGESPYKSPTDMGVNMAGYCISDDEAVREASRQEIIRRYYQARVEERKEALDSTLSDRVRHIMRKAGVTTADRKVVAPALKRAQETGGPASAIELPDGTIITGKTTPLLGCSAGMLLNALKHLAGIDQDALLLSPQSIEPIQALKTEHLGSRNPRLHTDEVLIALSVSAGTSQDARNAMAQLKNLKHCNVHVTTILGSVDETIFRNLGVYVTTEPVFQRKSLYQKK</sequence>
<dbReference type="HAMAP" id="MF_01567">
    <property type="entry name" value="UPF0371"/>
    <property type="match status" value="1"/>
</dbReference>
<protein>
    <recommendedName>
        <fullName evidence="1">UPF0371 protein SAMN04489737_0584</fullName>
    </recommendedName>
</protein>
<dbReference type="Pfam" id="PF08903">
    <property type="entry name" value="DUF1846"/>
    <property type="match status" value="1"/>
</dbReference>
<dbReference type="RefSeq" id="WP_091279709.1">
    <property type="nucleotide sequence ID" value="NZ_JABAPH010000045.1"/>
</dbReference>
<dbReference type="OrthoDB" id="9803572at2"/>
<dbReference type="InterPro" id="IPR048441">
    <property type="entry name" value="DUF1846_C"/>
</dbReference>
<dbReference type="Pfam" id="PF20921">
    <property type="entry name" value="DUF1846_C"/>
    <property type="match status" value="1"/>
</dbReference>
<dbReference type="InterPro" id="IPR048496">
    <property type="entry name" value="DUF1846_N"/>
</dbReference>
<feature type="domain" description="DUF1846" evidence="2">
    <location>
        <begin position="5"/>
        <end position="337"/>
    </location>
</feature>
<evidence type="ECO:0000259" key="3">
    <source>
        <dbReference type="Pfam" id="PF20921"/>
    </source>
</evidence>
<dbReference type="EMBL" id="LT629804">
    <property type="protein sequence ID" value="SDU78709.1"/>
    <property type="molecule type" value="Genomic_DNA"/>
</dbReference>
<evidence type="ECO:0000313" key="5">
    <source>
        <dbReference type="Proteomes" id="UP000214355"/>
    </source>
</evidence>